<keyword evidence="9" id="KW-1185">Reference proteome</keyword>
<dbReference type="PANTHER" id="PTHR11062">
    <property type="entry name" value="EXOSTOSIN HEPARAN SULFATE GLYCOSYLTRANSFERASE -RELATED"/>
    <property type="match status" value="1"/>
</dbReference>
<feature type="transmembrane region" description="Helical" evidence="6">
    <location>
        <begin position="18"/>
        <end position="40"/>
    </location>
</feature>
<keyword evidence="6" id="KW-1133">Transmembrane helix</keyword>
<keyword evidence="5" id="KW-0333">Golgi apparatus</keyword>
<keyword evidence="3" id="KW-0328">Glycosyltransferase</keyword>
<keyword evidence="4" id="KW-0735">Signal-anchor</keyword>
<accession>A0AA38ZGD5</accession>
<evidence type="ECO:0000313" key="8">
    <source>
        <dbReference type="EMBL" id="KAJ9688340.1"/>
    </source>
</evidence>
<gene>
    <name evidence="8" type="ORF">PVL29_014171</name>
</gene>
<evidence type="ECO:0000256" key="3">
    <source>
        <dbReference type="ARBA" id="ARBA00022676"/>
    </source>
</evidence>
<evidence type="ECO:0000256" key="2">
    <source>
        <dbReference type="ARBA" id="ARBA00010271"/>
    </source>
</evidence>
<dbReference type="Proteomes" id="UP001168098">
    <property type="component" value="Unassembled WGS sequence"/>
</dbReference>
<comment type="similarity">
    <text evidence="2">Belongs to the glycosyltransferase 47 family.</text>
</comment>
<dbReference type="GO" id="GO:0016757">
    <property type="term" value="F:glycosyltransferase activity"/>
    <property type="evidence" value="ECO:0007669"/>
    <property type="project" value="UniProtKB-KW"/>
</dbReference>
<evidence type="ECO:0000256" key="4">
    <source>
        <dbReference type="ARBA" id="ARBA00022968"/>
    </source>
</evidence>
<dbReference type="InterPro" id="IPR004263">
    <property type="entry name" value="Exostosin"/>
</dbReference>
<proteinExistence type="inferred from homology"/>
<comment type="subcellular location">
    <subcellularLocation>
        <location evidence="1">Golgi apparatus membrane</location>
        <topology evidence="1">Single-pass type II membrane protein</topology>
    </subcellularLocation>
</comment>
<evidence type="ECO:0000259" key="7">
    <source>
        <dbReference type="Pfam" id="PF03016"/>
    </source>
</evidence>
<organism evidence="8 9">
    <name type="scientific">Vitis rotundifolia</name>
    <name type="common">Muscadine grape</name>
    <dbReference type="NCBI Taxonomy" id="103349"/>
    <lineage>
        <taxon>Eukaryota</taxon>
        <taxon>Viridiplantae</taxon>
        <taxon>Streptophyta</taxon>
        <taxon>Embryophyta</taxon>
        <taxon>Tracheophyta</taxon>
        <taxon>Spermatophyta</taxon>
        <taxon>Magnoliopsida</taxon>
        <taxon>eudicotyledons</taxon>
        <taxon>Gunneridae</taxon>
        <taxon>Pentapetalae</taxon>
        <taxon>rosids</taxon>
        <taxon>Vitales</taxon>
        <taxon>Vitaceae</taxon>
        <taxon>Viteae</taxon>
        <taxon>Vitis</taxon>
    </lineage>
</organism>
<keyword evidence="6" id="KW-0812">Transmembrane</keyword>
<reference evidence="8 9" key="1">
    <citation type="journal article" date="2023" name="BMC Biotechnol.">
        <title>Vitis rotundifolia cv Carlos genome sequencing.</title>
        <authorList>
            <person name="Huff M."/>
            <person name="Hulse-Kemp A."/>
            <person name="Scheffler B."/>
            <person name="Youngblood R."/>
            <person name="Simpson S."/>
            <person name="Babiker E."/>
            <person name="Staton M."/>
        </authorList>
    </citation>
    <scope>NUCLEOTIDE SEQUENCE [LARGE SCALE GENOMIC DNA]</scope>
    <source>
        <tissue evidence="8">Leaf</tissue>
    </source>
</reference>
<dbReference type="InterPro" id="IPR040911">
    <property type="entry name" value="Exostosin_GT47"/>
</dbReference>
<keyword evidence="6" id="KW-0472">Membrane</keyword>
<dbReference type="GO" id="GO:0000139">
    <property type="term" value="C:Golgi membrane"/>
    <property type="evidence" value="ECO:0007669"/>
    <property type="project" value="UniProtKB-SubCell"/>
</dbReference>
<dbReference type="AlphaFoldDB" id="A0AA38ZGD5"/>
<evidence type="ECO:0000313" key="9">
    <source>
        <dbReference type="Proteomes" id="UP001168098"/>
    </source>
</evidence>
<dbReference type="Pfam" id="PF03016">
    <property type="entry name" value="Exostosin_GT47"/>
    <property type="match status" value="1"/>
</dbReference>
<protein>
    <recommendedName>
        <fullName evidence="7">Exostosin GT47 domain-containing protein</fullName>
    </recommendedName>
</protein>
<evidence type="ECO:0000256" key="5">
    <source>
        <dbReference type="ARBA" id="ARBA00023034"/>
    </source>
</evidence>
<keyword evidence="3" id="KW-0808">Transferase</keyword>
<dbReference type="EMBL" id="JARBHA010000011">
    <property type="protein sequence ID" value="KAJ9688340.1"/>
    <property type="molecule type" value="Genomic_DNA"/>
</dbReference>
<comment type="caution">
    <text evidence="8">The sequence shown here is derived from an EMBL/GenBank/DDBJ whole genome shotgun (WGS) entry which is preliminary data.</text>
</comment>
<name>A0AA38ZGD5_VITRO</name>
<sequence length="738" mass="84604">MEYTLQFQKFCKVETRRWIFMVGLVAITYLLCQSLLLPYGNALLSLVPDQDVPIYDNFSFPTRQSSVRSFMVNKSLLSNASDLTDTSLFVEVVKDVEKSNATVEFGDDNGTEGTDEDIEDGLALEREDLENIVEFNEDDNGPKEKGGDTENFASESKGMDHVVEFTEDKNISKGFPFKKVVDMDRISALEYVKNQENISDLKKDSEMRRIGSAVHIMKPPNEGISIDNIVKADVSLTPSIPGSLGTTFKSHLLASPGVDSSFNTTYVEKMASNGNASNHLAATDISSVGKPEKEILSKDENFLLLQSDLADLNNNAAMTSNPGRKKMRSAMPPKSVTSIYDMNRRLVQHRASSRAMRPRWASPRDQEMLAAKLQIENAPRVKNDPELHAPLFRNVSMFKRSYELMERILKVYVYKDGEKPIFHQPILKGLYASEGWFMKLMERNKRFVVKDPRQAQLFYMPFSSRMLEYKLYVRNSHNRTNLRQYLKQYSEKIAAKYRFWNRTGGSDHFLVACHDWAPYETRHHMEQCIKALCNADVTAGFKIGRDVSLPETYVRSARNPLRDLGGKPPSERHILAFYAGNMHGYLRPILLKYWKDKDPDMKIYGPMPPGVASKMNYIQHMKSSKFCICPKGYEVNSPRVVEAIFYECVPVIISDNFVPPFFDVLDWGAFSIILAEKDIPNLKDVLLSIPNEKYLQMQLGVRKVQKHFLWHAKPLKYDLFHMTLHSIWYNRVFQVKPR</sequence>
<evidence type="ECO:0000256" key="6">
    <source>
        <dbReference type="SAM" id="Phobius"/>
    </source>
</evidence>
<dbReference type="PANTHER" id="PTHR11062:SF210">
    <property type="entry name" value="EXOSTOSIN FAMILY PROTEIN"/>
    <property type="match status" value="1"/>
</dbReference>
<evidence type="ECO:0000256" key="1">
    <source>
        <dbReference type="ARBA" id="ARBA00004323"/>
    </source>
</evidence>
<feature type="domain" description="Exostosin GT47" evidence="7">
    <location>
        <begin position="407"/>
        <end position="686"/>
    </location>
</feature>